<evidence type="ECO:0000313" key="2">
    <source>
        <dbReference type="Proteomes" id="UP001151760"/>
    </source>
</evidence>
<dbReference type="Proteomes" id="UP001151760">
    <property type="component" value="Unassembled WGS sequence"/>
</dbReference>
<proteinExistence type="predicted"/>
<comment type="caution">
    <text evidence="1">The sequence shown here is derived from an EMBL/GenBank/DDBJ whole genome shotgun (WGS) entry which is preliminary data.</text>
</comment>
<reference evidence="1" key="1">
    <citation type="journal article" date="2022" name="Int. J. Mol. Sci.">
        <title>Draft Genome of Tanacetum Coccineum: Genomic Comparison of Closely Related Tanacetum-Family Plants.</title>
        <authorList>
            <person name="Yamashiro T."/>
            <person name="Shiraishi A."/>
            <person name="Nakayama K."/>
            <person name="Satake H."/>
        </authorList>
    </citation>
    <scope>NUCLEOTIDE SEQUENCE</scope>
</reference>
<reference evidence="1" key="2">
    <citation type="submission" date="2022-01" db="EMBL/GenBank/DDBJ databases">
        <authorList>
            <person name="Yamashiro T."/>
            <person name="Shiraishi A."/>
            <person name="Satake H."/>
            <person name="Nakayama K."/>
        </authorList>
    </citation>
    <scope>NUCLEOTIDE SEQUENCE</scope>
</reference>
<protein>
    <submittedName>
        <fullName evidence="1">Uncharacterized protein</fullName>
    </submittedName>
</protein>
<keyword evidence="2" id="KW-1185">Reference proteome</keyword>
<gene>
    <name evidence="1" type="ORF">Tco_0679490</name>
</gene>
<sequence length="184" mass="20556">MMTLPSEHLLTFNKHKDAKSLFEAIEARFGGNEATKKTQKTLLKQMYETFNASSSESLDLLTLNSFRKLAVLKEYASFNESLILMVLKTGERLKKEKEDNQFKIDNFENASKSLDQLIGNQISDNNKKGLGYNTIPPPLTGLFAPPSIDLSNSGIEKFKQPEFEGYGVKVNKGAGENASKEVKE</sequence>
<evidence type="ECO:0000313" key="1">
    <source>
        <dbReference type="EMBL" id="GJS64926.1"/>
    </source>
</evidence>
<organism evidence="1 2">
    <name type="scientific">Tanacetum coccineum</name>
    <dbReference type="NCBI Taxonomy" id="301880"/>
    <lineage>
        <taxon>Eukaryota</taxon>
        <taxon>Viridiplantae</taxon>
        <taxon>Streptophyta</taxon>
        <taxon>Embryophyta</taxon>
        <taxon>Tracheophyta</taxon>
        <taxon>Spermatophyta</taxon>
        <taxon>Magnoliopsida</taxon>
        <taxon>eudicotyledons</taxon>
        <taxon>Gunneridae</taxon>
        <taxon>Pentapetalae</taxon>
        <taxon>asterids</taxon>
        <taxon>campanulids</taxon>
        <taxon>Asterales</taxon>
        <taxon>Asteraceae</taxon>
        <taxon>Asteroideae</taxon>
        <taxon>Anthemideae</taxon>
        <taxon>Anthemidinae</taxon>
        <taxon>Tanacetum</taxon>
    </lineage>
</organism>
<name>A0ABQ4XI54_9ASTR</name>
<accession>A0ABQ4XI54</accession>
<dbReference type="EMBL" id="BQNB010009539">
    <property type="protein sequence ID" value="GJS64926.1"/>
    <property type="molecule type" value="Genomic_DNA"/>
</dbReference>